<protein>
    <submittedName>
        <fullName evidence="2">Uncharacterized protein</fullName>
    </submittedName>
</protein>
<dbReference type="EMBL" id="JACRSY010000022">
    <property type="protein sequence ID" value="MBC8580523.1"/>
    <property type="molecule type" value="Genomic_DNA"/>
</dbReference>
<organism evidence="2 3">
    <name type="scientific">Zhenhengia yiwuensis</name>
    <dbReference type="NCBI Taxonomy" id="2763666"/>
    <lineage>
        <taxon>Bacteria</taxon>
        <taxon>Bacillati</taxon>
        <taxon>Bacillota</taxon>
        <taxon>Clostridia</taxon>
        <taxon>Lachnospirales</taxon>
        <taxon>Lachnospiraceae</taxon>
        <taxon>Zhenhengia</taxon>
    </lineage>
</organism>
<keyword evidence="3" id="KW-1185">Reference proteome</keyword>
<proteinExistence type="predicted"/>
<evidence type="ECO:0000256" key="1">
    <source>
        <dbReference type="SAM" id="Phobius"/>
    </source>
</evidence>
<keyword evidence="1" id="KW-0812">Transmembrane</keyword>
<keyword evidence="1" id="KW-0472">Membrane</keyword>
<sequence>MDKKVRYWPAFVLGIMVIGFFIMTRPVTFEKMNHIEEETEIINCIVRVTWWDRGTPASETIAIHQEQFEEIAALMEAFKYCKVWDKKYHSSPDGRYYTIDIEYLVKGETLFQRMYLTRDGYIYIDDETLPYQEIHGNTEYIVLNLESYLKGIMESDE</sequence>
<dbReference type="RefSeq" id="WP_177671673.1">
    <property type="nucleotide sequence ID" value="NZ_JACRSY010000022.1"/>
</dbReference>
<dbReference type="AlphaFoldDB" id="A0A926IF58"/>
<gene>
    <name evidence="2" type="ORF">H8718_13385</name>
</gene>
<dbReference type="Proteomes" id="UP000655830">
    <property type="component" value="Unassembled WGS sequence"/>
</dbReference>
<keyword evidence="1" id="KW-1133">Transmembrane helix</keyword>
<comment type="caution">
    <text evidence="2">The sequence shown here is derived from an EMBL/GenBank/DDBJ whole genome shotgun (WGS) entry which is preliminary data.</text>
</comment>
<accession>A0A926IF58</accession>
<evidence type="ECO:0000313" key="2">
    <source>
        <dbReference type="EMBL" id="MBC8580523.1"/>
    </source>
</evidence>
<reference evidence="2" key="1">
    <citation type="submission" date="2020-08" db="EMBL/GenBank/DDBJ databases">
        <title>Genome public.</title>
        <authorList>
            <person name="Liu C."/>
            <person name="Sun Q."/>
        </authorList>
    </citation>
    <scope>NUCLEOTIDE SEQUENCE</scope>
    <source>
        <strain evidence="2">NSJ-12</strain>
    </source>
</reference>
<feature type="transmembrane region" description="Helical" evidence="1">
    <location>
        <begin position="6"/>
        <end position="24"/>
    </location>
</feature>
<evidence type="ECO:0000313" key="3">
    <source>
        <dbReference type="Proteomes" id="UP000655830"/>
    </source>
</evidence>
<name>A0A926IF58_9FIRM</name>